<evidence type="ECO:0000313" key="4">
    <source>
        <dbReference type="WBParaSite" id="SCUD_0002251201-mRNA-1"/>
    </source>
</evidence>
<sequence length="181" mass="21024">MPLCIMDYEKYLPDKESQNICTRLKESFRQSIQYEKCTQDMNDNYSNDTNNEDNRMNEQQERYSNEESNDTDLNCKESNRLMTIDIKSEIGNYDKSTSSTIDTSLLNDSVLLSDINISAPNSSDDSSKDGDRMDDDELYEMDSDSESGKNSKRPRTILTANQRRRFKAVFEFNPKPTRKVN</sequence>
<feature type="region of interest" description="Disordered" evidence="1">
    <location>
        <begin position="117"/>
        <end position="161"/>
    </location>
</feature>
<gene>
    <name evidence="2" type="ORF">SCUD_LOCUS22509</name>
</gene>
<dbReference type="AlphaFoldDB" id="A0A183L595"/>
<dbReference type="WBParaSite" id="SCUD_0002251201-mRNA-1">
    <property type="protein sequence ID" value="SCUD_0002251201-mRNA-1"/>
    <property type="gene ID" value="SCUD_0002251201"/>
</dbReference>
<name>A0A183L595_9TREM</name>
<proteinExistence type="predicted"/>
<keyword evidence="3" id="KW-1185">Reference proteome</keyword>
<dbReference type="STRING" id="6186.A0A183L595"/>
<reference evidence="4" key="1">
    <citation type="submission" date="2016-06" db="UniProtKB">
        <authorList>
            <consortium name="WormBaseParasite"/>
        </authorList>
    </citation>
    <scope>IDENTIFICATION</scope>
</reference>
<evidence type="ECO:0000313" key="2">
    <source>
        <dbReference type="EMBL" id="VDP79160.1"/>
    </source>
</evidence>
<evidence type="ECO:0000313" key="3">
    <source>
        <dbReference type="Proteomes" id="UP000279833"/>
    </source>
</evidence>
<feature type="compositionally biased region" description="Acidic residues" evidence="1">
    <location>
        <begin position="132"/>
        <end position="145"/>
    </location>
</feature>
<feature type="compositionally biased region" description="Basic and acidic residues" evidence="1">
    <location>
        <begin position="52"/>
        <end position="65"/>
    </location>
</feature>
<evidence type="ECO:0000256" key="1">
    <source>
        <dbReference type="SAM" id="MobiDB-lite"/>
    </source>
</evidence>
<dbReference type="Gene3D" id="1.10.10.60">
    <property type="entry name" value="Homeodomain-like"/>
    <property type="match status" value="1"/>
</dbReference>
<accession>A0A183L595</accession>
<protein>
    <submittedName>
        <fullName evidence="4">Homeobox domain-containing protein</fullName>
    </submittedName>
</protein>
<feature type="compositionally biased region" description="Polar residues" evidence="1">
    <location>
        <begin position="39"/>
        <end position="49"/>
    </location>
</feature>
<dbReference type="Proteomes" id="UP000279833">
    <property type="component" value="Unassembled WGS sequence"/>
</dbReference>
<organism evidence="4">
    <name type="scientific">Schistosoma curassoni</name>
    <dbReference type="NCBI Taxonomy" id="6186"/>
    <lineage>
        <taxon>Eukaryota</taxon>
        <taxon>Metazoa</taxon>
        <taxon>Spiralia</taxon>
        <taxon>Lophotrochozoa</taxon>
        <taxon>Platyhelminthes</taxon>
        <taxon>Trematoda</taxon>
        <taxon>Digenea</taxon>
        <taxon>Strigeidida</taxon>
        <taxon>Schistosomatoidea</taxon>
        <taxon>Schistosomatidae</taxon>
        <taxon>Schistosoma</taxon>
    </lineage>
</organism>
<dbReference type="EMBL" id="UZAK01049619">
    <property type="protein sequence ID" value="VDP79160.1"/>
    <property type="molecule type" value="Genomic_DNA"/>
</dbReference>
<reference evidence="2 3" key="2">
    <citation type="submission" date="2018-11" db="EMBL/GenBank/DDBJ databases">
        <authorList>
            <consortium name="Pathogen Informatics"/>
        </authorList>
    </citation>
    <scope>NUCLEOTIDE SEQUENCE [LARGE SCALE GENOMIC DNA]</scope>
    <source>
        <strain evidence="2">Dakar</strain>
        <strain evidence="3">Dakar, Senegal</strain>
    </source>
</reference>
<feature type="region of interest" description="Disordered" evidence="1">
    <location>
        <begin position="39"/>
        <end position="76"/>
    </location>
</feature>